<proteinExistence type="predicted"/>
<evidence type="ECO:0000313" key="2">
    <source>
        <dbReference type="EMBL" id="NIE43419.1"/>
    </source>
</evidence>
<dbReference type="EMBL" id="GIKN01001146">
    <property type="protein sequence ID" value="NIE43419.1"/>
    <property type="molecule type" value="Transcribed_RNA"/>
</dbReference>
<reference evidence="2" key="1">
    <citation type="submission" date="2020-03" db="EMBL/GenBank/DDBJ databases">
        <title>A transcriptome and proteome of the tick Rhipicephalus microplus shaped by the genetic composition of its hosts and developmental stage.</title>
        <authorList>
            <person name="Garcia G.R."/>
            <person name="Ribeiro J.M.C."/>
            <person name="Maruyama S.R."/>
            <person name="Gardinasse L.G."/>
            <person name="Nelson K."/>
            <person name="Ferreira B.R."/>
            <person name="Andrade T.G."/>
            <person name="Santos I.K.F.M."/>
        </authorList>
    </citation>
    <scope>NUCLEOTIDE SEQUENCE</scope>
    <source>
        <strain evidence="2">NSGR</strain>
        <tissue evidence="2">Salivary glands</tissue>
    </source>
</reference>
<organism evidence="2">
    <name type="scientific">Rhipicephalus microplus</name>
    <name type="common">Cattle tick</name>
    <name type="synonym">Boophilus microplus</name>
    <dbReference type="NCBI Taxonomy" id="6941"/>
    <lineage>
        <taxon>Eukaryota</taxon>
        <taxon>Metazoa</taxon>
        <taxon>Ecdysozoa</taxon>
        <taxon>Arthropoda</taxon>
        <taxon>Chelicerata</taxon>
        <taxon>Arachnida</taxon>
        <taxon>Acari</taxon>
        <taxon>Parasitiformes</taxon>
        <taxon>Ixodida</taxon>
        <taxon>Ixodoidea</taxon>
        <taxon>Ixodidae</taxon>
        <taxon>Rhipicephalinae</taxon>
        <taxon>Rhipicephalus</taxon>
        <taxon>Boophilus</taxon>
    </lineage>
</organism>
<protein>
    <submittedName>
        <fullName evidence="2">Uncharacterized protein</fullName>
    </submittedName>
</protein>
<dbReference type="AlphaFoldDB" id="A0A6G4ZY09"/>
<name>A0A6G4ZY09_RHIMP</name>
<evidence type="ECO:0000256" key="1">
    <source>
        <dbReference type="SAM" id="MobiDB-lite"/>
    </source>
</evidence>
<feature type="region of interest" description="Disordered" evidence="1">
    <location>
        <begin position="1"/>
        <end position="127"/>
    </location>
</feature>
<feature type="compositionally biased region" description="Low complexity" evidence="1">
    <location>
        <begin position="93"/>
        <end position="118"/>
    </location>
</feature>
<sequence>MPGAAHAMVEGQPSQVHCSQPKMEGPASQLSAQQPHHHPQQHIQSHPSHASQQHSQLHAPSPHQQLMQQQQQQHQVPQQQALQHQLSQHHHQQLQPPSQQQHQQQHQQQQPQQSPGLHPSHHPGEIKGVPVSVTQHIQSPQQTHVVTSAHIKAEGFAMPSQAMGRVGSASRTPPAPVPRQMTLVEGVVASRSQGPPQPQGPAIMTQAPTKIHEQRAPVGSKGSLLGNQHAAKQTGGFLQPPFGVTNPQACPEARMLPLGAQLGWLHLAEA</sequence>
<dbReference type="VEuPathDB" id="VectorBase:LOC119161850"/>
<dbReference type="OrthoDB" id="6407164at2759"/>
<accession>A0A6G4ZY09</accession>
<feature type="compositionally biased region" description="Low complexity" evidence="1">
    <location>
        <begin position="41"/>
        <end position="86"/>
    </location>
</feature>